<feature type="coiled-coil region" evidence="11">
    <location>
        <begin position="852"/>
        <end position="922"/>
    </location>
</feature>
<feature type="compositionally biased region" description="Polar residues" evidence="12">
    <location>
        <begin position="627"/>
        <end position="637"/>
    </location>
</feature>
<dbReference type="Pfam" id="PF07202">
    <property type="entry name" value="Tcp10_C"/>
    <property type="match status" value="4"/>
</dbReference>
<evidence type="ECO:0000256" key="5">
    <source>
        <dbReference type="ARBA" id="ARBA00022701"/>
    </source>
</evidence>
<keyword evidence="16" id="KW-1185">Reference proteome</keyword>
<evidence type="ECO:0000256" key="2">
    <source>
        <dbReference type="ARBA" id="ARBA00005627"/>
    </source>
</evidence>
<dbReference type="GO" id="GO:0060271">
    <property type="term" value="P:cilium assembly"/>
    <property type="evidence" value="ECO:0007669"/>
    <property type="project" value="TreeGrafter"/>
</dbReference>
<evidence type="ECO:0000259" key="13">
    <source>
        <dbReference type="Pfam" id="PF07202"/>
    </source>
</evidence>
<evidence type="ECO:0000256" key="1">
    <source>
        <dbReference type="ARBA" id="ARBA00004114"/>
    </source>
</evidence>
<evidence type="ECO:0000256" key="6">
    <source>
        <dbReference type="ARBA" id="ARBA00023212"/>
    </source>
</evidence>
<dbReference type="GO" id="GO:0061511">
    <property type="term" value="P:centriole elongation"/>
    <property type="evidence" value="ECO:0007669"/>
    <property type="project" value="TreeGrafter"/>
</dbReference>
<keyword evidence="3" id="KW-0963">Cytoplasm</keyword>
<comment type="subcellular location">
    <subcellularLocation>
        <location evidence="1">Cytoplasm</location>
        <location evidence="1">Cytoskeleton</location>
        <location evidence="1">Microtubule organizing center</location>
        <location evidence="1">Centrosome</location>
        <location evidence="1">Centriole</location>
    </subcellularLocation>
</comment>
<evidence type="ECO:0000256" key="9">
    <source>
        <dbReference type="ARBA" id="ARBA00081769"/>
    </source>
</evidence>
<name>L5KFN3_PTEAL</name>
<dbReference type="GO" id="GO:0005813">
    <property type="term" value="C:centrosome"/>
    <property type="evidence" value="ECO:0007669"/>
    <property type="project" value="TreeGrafter"/>
</dbReference>
<feature type="domain" description="Centromere protein J C-terminal" evidence="13">
    <location>
        <begin position="1122"/>
        <end position="1151"/>
    </location>
</feature>
<dbReference type="PANTHER" id="PTHR10331">
    <property type="entry name" value="T COMPLEX PROTEIN 10"/>
    <property type="match status" value="1"/>
</dbReference>
<feature type="compositionally biased region" description="Low complexity" evidence="12">
    <location>
        <begin position="189"/>
        <end position="199"/>
    </location>
</feature>
<dbReference type="STRING" id="9402.L5KFN3"/>
<evidence type="ECO:0000256" key="4">
    <source>
        <dbReference type="ARBA" id="ARBA00022553"/>
    </source>
</evidence>
<feature type="compositionally biased region" description="Basic and acidic residues" evidence="12">
    <location>
        <begin position="721"/>
        <end position="730"/>
    </location>
</feature>
<keyword evidence="4" id="KW-0597">Phosphoprotein</keyword>
<feature type="domain" description="CENPJ tubulin-binding region" evidence="14">
    <location>
        <begin position="328"/>
        <end position="394"/>
    </location>
</feature>
<keyword evidence="5" id="KW-0493">Microtubule</keyword>
<feature type="region of interest" description="Disordered" evidence="12">
    <location>
        <begin position="394"/>
        <end position="479"/>
    </location>
</feature>
<dbReference type="EMBL" id="KB030834">
    <property type="protein sequence ID" value="ELK09308.1"/>
    <property type="molecule type" value="Genomic_DNA"/>
</dbReference>
<dbReference type="InterPro" id="IPR047002">
    <property type="entry name" value="Tcp10_C_sf"/>
</dbReference>
<dbReference type="InterPro" id="IPR026581">
    <property type="entry name" value="TCP10L/CENPJ"/>
</dbReference>
<evidence type="ECO:0000256" key="11">
    <source>
        <dbReference type="SAM" id="Coils"/>
    </source>
</evidence>
<evidence type="ECO:0000256" key="8">
    <source>
        <dbReference type="ARBA" id="ARBA00069791"/>
    </source>
</evidence>
<dbReference type="InterPro" id="IPR058029">
    <property type="entry name" value="Tubulin-bd_CENPJ"/>
</dbReference>
<comment type="similarity">
    <text evidence="2">Belongs to the TCP10 family.</text>
</comment>
<dbReference type="AlphaFoldDB" id="L5KFN3"/>
<feature type="domain" description="Centromere protein J C-terminal" evidence="13">
    <location>
        <begin position="1084"/>
        <end position="1117"/>
    </location>
</feature>
<feature type="compositionally biased region" description="Polar residues" evidence="12">
    <location>
        <begin position="549"/>
        <end position="576"/>
    </location>
</feature>
<gene>
    <name evidence="15" type="ORF">PAL_GLEAN10010684</name>
</gene>
<dbReference type="Gene3D" id="2.60.450.20">
    <property type="match status" value="1"/>
</dbReference>
<feature type="compositionally biased region" description="Polar residues" evidence="12">
    <location>
        <begin position="210"/>
        <end position="219"/>
    </location>
</feature>
<dbReference type="InParanoid" id="L5KFN3"/>
<dbReference type="PANTHER" id="PTHR10331:SF23">
    <property type="entry name" value="CENTROMERE PROTEIN J"/>
    <property type="match status" value="1"/>
</dbReference>
<evidence type="ECO:0000313" key="16">
    <source>
        <dbReference type="Proteomes" id="UP000010552"/>
    </source>
</evidence>
<evidence type="ECO:0000256" key="7">
    <source>
        <dbReference type="ARBA" id="ARBA00064598"/>
    </source>
</evidence>
<feature type="compositionally biased region" description="Polar residues" evidence="12">
    <location>
        <begin position="231"/>
        <end position="272"/>
    </location>
</feature>
<keyword evidence="6" id="KW-0206">Cytoskeleton</keyword>
<feature type="compositionally biased region" description="Polar residues" evidence="12">
    <location>
        <begin position="452"/>
        <end position="462"/>
    </location>
</feature>
<organism evidence="15 16">
    <name type="scientific">Pteropus alecto</name>
    <name type="common">Black flying fox</name>
    <dbReference type="NCBI Taxonomy" id="9402"/>
    <lineage>
        <taxon>Eukaryota</taxon>
        <taxon>Metazoa</taxon>
        <taxon>Chordata</taxon>
        <taxon>Craniata</taxon>
        <taxon>Vertebrata</taxon>
        <taxon>Euteleostomi</taxon>
        <taxon>Mammalia</taxon>
        <taxon>Eutheria</taxon>
        <taxon>Laurasiatheria</taxon>
        <taxon>Chiroptera</taxon>
        <taxon>Yinpterochiroptera</taxon>
        <taxon>Pteropodoidea</taxon>
        <taxon>Pteropodidae</taxon>
        <taxon>Pteropodinae</taxon>
        <taxon>Pteropus</taxon>
    </lineage>
</organism>
<feature type="region of interest" description="Disordered" evidence="12">
    <location>
        <begin position="541"/>
        <end position="851"/>
    </location>
</feature>
<sequence>MFLMPTSSELDSGQNFLTQWMTNPSRAGVILNRGFPILEADEEKRASVNTSTGFPVKATHFSNSFSFVNEEDSLHEEQKSESNSPYKLQSDTSETHAVFPLPKEGPQPVSCQDAPAPWEVNKSDFISDLAGEFKDVAYKDPLFKKFEQLKEVQQKKQEQLKRQQLEQLQRLMEEQEKLLILASGPHTPPGASACPGPSGSTPPPDGLSQKPRSPGNSASVEMPAPALPTHVCQSQTPEQTSSEHNSFGRTAHQSFVSTSKRGASPSLFSEAQYQEAPVGKRDLEEEKRIHPVVVGGGILPCWEKMTEQIEEGNDVNFKKTGDSSEVVNIEERPIKAAVRDRKQTFEDYVEEQIRLEEQELKQRQLRVAEGSSLTKVKPKQPFLKRGEGLARFSNAKSKFQKGRENKLVTTQSISEDPPVFKTDRQPFQRKTALLNKEPCAENPPAKKNNNARTKSGSATVSQKPKELQSSDRKGLCPSGWKILAGKKRNGQFRDHIKLGKAESKCSVPECAKPCDISCRVWNKSRGKEGLTVSPELVSHAASEGPILQRDQQTCQSRRLSSTPVKTVRQQKTTRGPSSHCDQEAGPGHAEQRGREGECEGAARQLASASSPDGRGEQSCKVRRKMLQVSTPENQTRWEASDEDGVTSSDTGSEEQLDITIKLSAEGNERTTSGREDSPQVCDGKGPPRDAGTQEEDKRRDADLDLSDKDYSSEESIGSESLENKGSESSRRPSSTSTSRIDFDDERTWTDLEENSFKHDICGSEAIDGTVQTACPRKSDACLLDRTVRRKATPVRREGMSQSRRSVSPPASDLMMRFFPSLRPKPKPKPDSHVGNEPQLNSQDQPLGDSVRSQVLREKVIELEMEIEKFKAENTSLGKLRIERESALEKLRKEIADFEQQKAKELARIEEFKKEEMRKLQKERKVFEKYTTVARTFPDKKEREEIQPASPREPPEPVGLPDPEYKENEKEEKEEIQGEISHPDGKVEKVYESGCRVILFPNGTRKEVSADGKTVTVTFFNGDVKQVLPDERVIYYYAAAQTTHTTFPGGLEVLHFSSGQIEKHFPDGRKEITFPDQTVKRVFADGQEESAFPDGTVVRTQRDGNKIIEFSNGQREVHTAQFKRREYPDGTVKTVYANGHQETKYTSGRMRVKDKDGNVLLDTNV</sequence>
<feature type="compositionally biased region" description="Low complexity" evidence="12">
    <location>
        <begin position="442"/>
        <end position="451"/>
    </location>
</feature>
<feature type="region of interest" description="Disordered" evidence="12">
    <location>
        <begin position="937"/>
        <end position="983"/>
    </location>
</feature>
<feature type="compositionally biased region" description="Polar residues" evidence="12">
    <location>
        <begin position="81"/>
        <end position="90"/>
    </location>
</feature>
<proteinExistence type="inferred from homology"/>
<dbReference type="eggNOG" id="ENOG502QQR0">
    <property type="taxonomic scope" value="Eukaryota"/>
</dbReference>
<dbReference type="InterPro" id="IPR009852">
    <property type="entry name" value="CENPJ_C_dom"/>
</dbReference>
<feature type="region of interest" description="Disordered" evidence="12">
    <location>
        <begin position="70"/>
        <end position="90"/>
    </location>
</feature>
<protein>
    <recommendedName>
        <fullName evidence="8">Centrosomal P4.1-associated protein</fullName>
    </recommendedName>
    <alternativeName>
        <fullName evidence="9">Centromere protein J</fullName>
    </alternativeName>
    <alternativeName>
        <fullName evidence="10">Centrosome assembly and centriole elongation protein</fullName>
    </alternativeName>
</protein>
<feature type="compositionally biased region" description="Basic and acidic residues" evidence="12">
    <location>
        <begin position="463"/>
        <end position="474"/>
    </location>
</feature>
<keyword evidence="11" id="KW-0175">Coiled coil</keyword>
<evidence type="ECO:0000256" key="3">
    <source>
        <dbReference type="ARBA" id="ARBA00022490"/>
    </source>
</evidence>
<feature type="compositionally biased region" description="Basic and acidic residues" evidence="12">
    <location>
        <begin position="745"/>
        <end position="761"/>
    </location>
</feature>
<dbReference type="FunCoup" id="L5KFN3">
    <property type="interactions" value="1537"/>
</dbReference>
<comment type="subunit">
    <text evidence="7">Forms homodimers. Associates with microtubules plus ends; binds to beta-tubulin subunits exposed on microtubule outer surface at its distal tip; also associates with microtubule lattice. Associated with the gamma-tubulin complex. Interacts with the head domain of EPB41. Interacts with LYST. Interacts with CEP152 (via C-terminus). Interacts with STIL. Forms a complex with STIL and SASS6.</text>
</comment>
<reference evidence="16" key="1">
    <citation type="journal article" date="2013" name="Science">
        <title>Comparative analysis of bat genomes provides insight into the evolution of flight and immunity.</title>
        <authorList>
            <person name="Zhang G."/>
            <person name="Cowled C."/>
            <person name="Shi Z."/>
            <person name="Huang Z."/>
            <person name="Bishop-Lilly K.A."/>
            <person name="Fang X."/>
            <person name="Wynne J.W."/>
            <person name="Xiong Z."/>
            <person name="Baker M.L."/>
            <person name="Zhao W."/>
            <person name="Tachedjian M."/>
            <person name="Zhu Y."/>
            <person name="Zhou P."/>
            <person name="Jiang X."/>
            <person name="Ng J."/>
            <person name="Yang L."/>
            <person name="Wu L."/>
            <person name="Xiao J."/>
            <person name="Feng Y."/>
            <person name="Chen Y."/>
            <person name="Sun X."/>
            <person name="Zhang Y."/>
            <person name="Marsh G.A."/>
            <person name="Crameri G."/>
            <person name="Broder C.C."/>
            <person name="Frey K.G."/>
            <person name="Wang L.F."/>
            <person name="Wang J."/>
        </authorList>
    </citation>
    <scope>NUCLEOTIDE SEQUENCE [LARGE SCALE GENOMIC DNA]</scope>
</reference>
<dbReference type="GO" id="GO:0015631">
    <property type="term" value="F:tubulin binding"/>
    <property type="evidence" value="ECO:0007669"/>
    <property type="project" value="TreeGrafter"/>
</dbReference>
<dbReference type="Pfam" id="PF25779">
    <property type="entry name" value="Tubulin-bind_CPAP"/>
    <property type="match status" value="1"/>
</dbReference>
<evidence type="ECO:0000313" key="15">
    <source>
        <dbReference type="EMBL" id="ELK09308.1"/>
    </source>
</evidence>
<feature type="domain" description="Centromere protein J C-terminal" evidence="13">
    <location>
        <begin position="978"/>
        <end position="1007"/>
    </location>
</feature>
<feature type="compositionally biased region" description="Basic and acidic residues" evidence="12">
    <location>
        <begin position="694"/>
        <end position="711"/>
    </location>
</feature>
<feature type="compositionally biased region" description="Basic and acidic residues" evidence="12">
    <location>
        <begin position="666"/>
        <end position="677"/>
    </location>
</feature>
<dbReference type="Proteomes" id="UP000010552">
    <property type="component" value="Unassembled WGS sequence"/>
</dbReference>
<dbReference type="GO" id="GO:1902117">
    <property type="term" value="P:positive regulation of organelle assembly"/>
    <property type="evidence" value="ECO:0007669"/>
    <property type="project" value="UniProtKB-ARBA"/>
</dbReference>
<feature type="domain" description="Centromere protein J C-terminal" evidence="13">
    <location>
        <begin position="1047"/>
        <end position="1079"/>
    </location>
</feature>
<accession>L5KFN3</accession>
<dbReference type="GO" id="GO:0005874">
    <property type="term" value="C:microtubule"/>
    <property type="evidence" value="ECO:0007669"/>
    <property type="project" value="UniProtKB-KW"/>
</dbReference>
<evidence type="ECO:0000256" key="12">
    <source>
        <dbReference type="SAM" id="MobiDB-lite"/>
    </source>
</evidence>
<evidence type="ECO:0000259" key="14">
    <source>
        <dbReference type="Pfam" id="PF25779"/>
    </source>
</evidence>
<evidence type="ECO:0000256" key="10">
    <source>
        <dbReference type="ARBA" id="ARBA00083148"/>
    </source>
</evidence>
<feature type="coiled-coil region" evidence="11">
    <location>
        <begin position="143"/>
        <end position="181"/>
    </location>
</feature>
<dbReference type="GO" id="GO:0005814">
    <property type="term" value="C:centriole"/>
    <property type="evidence" value="ECO:0007669"/>
    <property type="project" value="UniProtKB-SubCell"/>
</dbReference>
<feature type="region of interest" description="Disordered" evidence="12">
    <location>
        <begin position="182"/>
        <end position="283"/>
    </location>
</feature>
<dbReference type="FunFam" id="2.60.450.20:FF:000001">
    <property type="entry name" value="Centromere protein J"/>
    <property type="match status" value="1"/>
</dbReference>
<feature type="compositionally biased region" description="Basic and acidic residues" evidence="12">
    <location>
        <begin position="962"/>
        <end position="983"/>
    </location>
</feature>